<evidence type="ECO:0000256" key="1">
    <source>
        <dbReference type="SAM" id="Phobius"/>
    </source>
</evidence>
<feature type="transmembrane region" description="Helical" evidence="1">
    <location>
        <begin position="263"/>
        <end position="292"/>
    </location>
</feature>
<dbReference type="RefSeq" id="WP_313793975.1">
    <property type="nucleotide sequence ID" value="NZ_CP102453.1"/>
</dbReference>
<evidence type="ECO:0000313" key="3">
    <source>
        <dbReference type="Proteomes" id="UP001315967"/>
    </source>
</evidence>
<keyword evidence="3" id="KW-1185">Reference proteome</keyword>
<name>A0ABY5P7P6_9LACT</name>
<proteinExistence type="predicted"/>
<dbReference type="Proteomes" id="UP001315967">
    <property type="component" value="Chromosome"/>
</dbReference>
<reference evidence="2 3" key="1">
    <citation type="submission" date="2022-08" db="EMBL/GenBank/DDBJ databases">
        <title>Aerococcaceae sp. nov isolated from spoiled eye mask.</title>
        <authorList>
            <person name="Zhou G."/>
            <person name="Xie X.-B."/>
            <person name="Shi Q.-S."/>
            <person name="Wang Y.-S."/>
            <person name="Wen X."/>
            <person name="Peng H."/>
            <person name="Yang X.-J."/>
            <person name="Tao H.-B."/>
            <person name="Huang X.-M."/>
        </authorList>
    </citation>
    <scope>NUCLEOTIDE SEQUENCE [LARGE SCALE GENOMIC DNA]</scope>
    <source>
        <strain evidence="3">DM20194951</strain>
    </source>
</reference>
<keyword evidence="1" id="KW-1133">Transmembrane helix</keyword>
<protein>
    <recommendedName>
        <fullName evidence="4">MacB-like periplasmic core domain-containing protein</fullName>
    </recommendedName>
</protein>
<sequence>MKTKTPFIIFILYTLTNVFIACIMFEMNLVELNLFIDNAYIITKEEKINQHQVDNIVEEMTSGTLVILNSSEKTAYLYDADVLVQKSMIIGRSFSKQEVKSNQNVLLRGVDPYINEKDFEDIDIQNERYEAVGFFLKDYFLGIPNIEIILPIGKLDFSKTYSLFLINPTNNTRDIIHSQFSIKTDSSELNKMDVKFKVPYVKNRPIISQLLITFGSLVQIFIFFPLIFYVMSIRECLSQYIIFSNFSACYKNLINLDTHLPNIILIVMFLIICFFTNIVYAIIFTFYTGIWFRLWSKGILMIIPRLQTHLYASSEQSIAI</sequence>
<evidence type="ECO:0008006" key="4">
    <source>
        <dbReference type="Google" id="ProtNLM"/>
    </source>
</evidence>
<dbReference type="PROSITE" id="PS51257">
    <property type="entry name" value="PROKAR_LIPOPROTEIN"/>
    <property type="match status" value="1"/>
</dbReference>
<feature type="transmembrane region" description="Helical" evidence="1">
    <location>
        <begin position="210"/>
        <end position="231"/>
    </location>
</feature>
<gene>
    <name evidence="2" type="ORF">NRE15_02145</name>
</gene>
<accession>A0ABY5P7P6</accession>
<dbReference type="EMBL" id="CP102453">
    <property type="protein sequence ID" value="UUX34473.1"/>
    <property type="molecule type" value="Genomic_DNA"/>
</dbReference>
<keyword evidence="1" id="KW-0812">Transmembrane</keyword>
<organism evidence="2 3">
    <name type="scientific">Fundicoccus culcitae</name>
    <dbReference type="NCBI Taxonomy" id="2969821"/>
    <lineage>
        <taxon>Bacteria</taxon>
        <taxon>Bacillati</taxon>
        <taxon>Bacillota</taxon>
        <taxon>Bacilli</taxon>
        <taxon>Lactobacillales</taxon>
        <taxon>Aerococcaceae</taxon>
        <taxon>Fundicoccus</taxon>
    </lineage>
</organism>
<keyword evidence="1" id="KW-0472">Membrane</keyword>
<feature type="transmembrane region" description="Helical" evidence="1">
    <location>
        <begin position="6"/>
        <end position="25"/>
    </location>
</feature>
<evidence type="ECO:0000313" key="2">
    <source>
        <dbReference type="EMBL" id="UUX34473.1"/>
    </source>
</evidence>